<dbReference type="Pfam" id="PF06386">
    <property type="entry name" value="GvpL_GvpF"/>
    <property type="match status" value="1"/>
</dbReference>
<evidence type="ECO:0000256" key="1">
    <source>
        <dbReference type="ARBA" id="ARBA00022987"/>
    </source>
</evidence>
<dbReference type="InterPro" id="IPR009430">
    <property type="entry name" value="GvpL/GvpF"/>
</dbReference>
<reference evidence="4 5" key="1">
    <citation type="submission" date="2018-08" db="EMBL/GenBank/DDBJ databases">
        <authorList>
            <person name="Ferrada E.E."/>
            <person name="Latorre B.A."/>
        </authorList>
    </citation>
    <scope>NUCLEOTIDE SEQUENCE [LARGE SCALE GENOMIC DNA]</scope>
    <source>
        <strain evidence="4 5">VK-A60T</strain>
    </source>
</reference>
<dbReference type="GeneID" id="300115267"/>
<comment type="subcellular location">
    <subcellularLocation>
        <location evidence="2">Gas vesicle</location>
    </subcellularLocation>
</comment>
<dbReference type="Proteomes" id="UP000259636">
    <property type="component" value="Chromosome"/>
</dbReference>
<dbReference type="AlphaFoldDB" id="A0A385DB15"/>
<dbReference type="RefSeq" id="WP_117349444.1">
    <property type="nucleotide sequence ID" value="NZ_CP031742.1"/>
</dbReference>
<dbReference type="KEGG" id="sky:D0C37_13865"/>
<dbReference type="EMBL" id="CP031742">
    <property type="protein sequence ID" value="AXQ55585.1"/>
    <property type="molecule type" value="Genomic_DNA"/>
</dbReference>
<dbReference type="GO" id="GO:0031412">
    <property type="term" value="P:gas vesicle organization"/>
    <property type="evidence" value="ECO:0007669"/>
    <property type="project" value="InterPro"/>
</dbReference>
<accession>A0A385DB15</accession>
<sequence>MTYESQETLSGAAAGGADAPGRNALYVYALLPEGATLPPGTTGLDGRPLHLVTAPGSGVAALVHHTAPAPYQGPDEQVRQWVREQDAALVAVWEYVGTALPMTFNVLVAPDQEADAEQRVQEWLAARADVLRDLLGSLAGRAEVRVEISLDREAVTEDDEEAKALVEEMEGRSPGLRRMLAKRLERLRKEAGDRLADTLHAGVRRRLAAVADDISVRSARGQEAGEVSVFAGALLVRREEIDTVGALLADLQEEHPAARIRFLGPWPPYSFTELPAAPGEEPVADEG</sequence>
<dbReference type="GO" id="GO:0031411">
    <property type="term" value="C:gas vesicle"/>
    <property type="evidence" value="ECO:0007669"/>
    <property type="project" value="UniProtKB-SubCell"/>
</dbReference>
<keyword evidence="1" id="KW-0304">Gas vesicle</keyword>
<evidence type="ECO:0000256" key="3">
    <source>
        <dbReference type="ARBA" id="ARBA00035643"/>
    </source>
</evidence>
<protein>
    <submittedName>
        <fullName evidence="4">GvpL 2</fullName>
    </submittedName>
</protein>
<gene>
    <name evidence="4" type="ORF">D0C37_13865</name>
</gene>
<comment type="similarity">
    <text evidence="3">Belongs to the gas vesicle GvpF/GvpL family.</text>
</comment>
<dbReference type="PANTHER" id="PTHR36852">
    <property type="entry name" value="PROTEIN GVPL 2"/>
    <property type="match status" value="1"/>
</dbReference>
<proteinExistence type="inferred from homology"/>
<dbReference type="PANTHER" id="PTHR36852:SF1">
    <property type="entry name" value="PROTEIN GVPL 2"/>
    <property type="match status" value="1"/>
</dbReference>
<organism evidence="4 5">
    <name type="scientific">Streptomyces koyangensis</name>
    <dbReference type="NCBI Taxonomy" id="188770"/>
    <lineage>
        <taxon>Bacteria</taxon>
        <taxon>Bacillati</taxon>
        <taxon>Actinomycetota</taxon>
        <taxon>Actinomycetes</taxon>
        <taxon>Kitasatosporales</taxon>
        <taxon>Streptomycetaceae</taxon>
        <taxon>Streptomyces</taxon>
        <taxon>Streptomyces aurantiacus group</taxon>
    </lineage>
</organism>
<evidence type="ECO:0000313" key="5">
    <source>
        <dbReference type="Proteomes" id="UP000259636"/>
    </source>
</evidence>
<evidence type="ECO:0000313" key="4">
    <source>
        <dbReference type="EMBL" id="AXQ55585.1"/>
    </source>
</evidence>
<name>A0A385DB15_9ACTN</name>
<evidence type="ECO:0000256" key="2">
    <source>
        <dbReference type="ARBA" id="ARBA00035108"/>
    </source>
</evidence>